<dbReference type="AlphaFoldDB" id="A0A3B3I952"/>
<dbReference type="GeneTree" id="ENSGT00940000177851"/>
<keyword evidence="2" id="KW-1185">Reference proteome</keyword>
<evidence type="ECO:0000313" key="2">
    <source>
        <dbReference type="Proteomes" id="UP000001038"/>
    </source>
</evidence>
<proteinExistence type="predicted"/>
<sequence length="122" mass="13399">VFAIQPVCLVIRDEELRSVCVWSRVGHGEMLTWSRVFEDEVFIVKLSPVDGLPASAVVVGEVAPLTHELRYNAMEAASLVAEFSESILCAINNSIQKEKTLKAQTSASSNSMNPKPLCFSKM</sequence>
<protein>
    <submittedName>
        <fullName evidence="1">Uncharacterized protein</fullName>
    </submittedName>
</protein>
<reference evidence="1 2" key="1">
    <citation type="journal article" date="2007" name="Nature">
        <title>The medaka draft genome and insights into vertebrate genome evolution.</title>
        <authorList>
            <person name="Kasahara M."/>
            <person name="Naruse K."/>
            <person name="Sasaki S."/>
            <person name="Nakatani Y."/>
            <person name="Qu W."/>
            <person name="Ahsan B."/>
            <person name="Yamada T."/>
            <person name="Nagayasu Y."/>
            <person name="Doi K."/>
            <person name="Kasai Y."/>
            <person name="Jindo T."/>
            <person name="Kobayashi D."/>
            <person name="Shimada A."/>
            <person name="Toyoda A."/>
            <person name="Kuroki Y."/>
            <person name="Fujiyama A."/>
            <person name="Sasaki T."/>
            <person name="Shimizu A."/>
            <person name="Asakawa S."/>
            <person name="Shimizu N."/>
            <person name="Hashimoto S."/>
            <person name="Yang J."/>
            <person name="Lee Y."/>
            <person name="Matsushima K."/>
            <person name="Sugano S."/>
            <person name="Sakaizumi M."/>
            <person name="Narita T."/>
            <person name="Ohishi K."/>
            <person name="Haga S."/>
            <person name="Ohta F."/>
            <person name="Nomoto H."/>
            <person name="Nogata K."/>
            <person name="Morishita T."/>
            <person name="Endo T."/>
            <person name="Shin-I T."/>
            <person name="Takeda H."/>
            <person name="Morishita S."/>
            <person name="Kohara Y."/>
        </authorList>
    </citation>
    <scope>NUCLEOTIDE SEQUENCE [LARGE SCALE GENOMIC DNA]</scope>
    <source>
        <strain evidence="1 2">Hd-rR</strain>
    </source>
</reference>
<dbReference type="Proteomes" id="UP000001038">
    <property type="component" value="Chromosome 22"/>
</dbReference>
<evidence type="ECO:0000313" key="1">
    <source>
        <dbReference type="Ensembl" id="ENSORLP00000040342.1"/>
    </source>
</evidence>
<organism evidence="1 2">
    <name type="scientific">Oryzias latipes</name>
    <name type="common">Japanese rice fish</name>
    <name type="synonym">Japanese killifish</name>
    <dbReference type="NCBI Taxonomy" id="8090"/>
    <lineage>
        <taxon>Eukaryota</taxon>
        <taxon>Metazoa</taxon>
        <taxon>Chordata</taxon>
        <taxon>Craniata</taxon>
        <taxon>Vertebrata</taxon>
        <taxon>Euteleostomi</taxon>
        <taxon>Actinopterygii</taxon>
        <taxon>Neopterygii</taxon>
        <taxon>Teleostei</taxon>
        <taxon>Neoteleostei</taxon>
        <taxon>Acanthomorphata</taxon>
        <taxon>Ovalentaria</taxon>
        <taxon>Atherinomorphae</taxon>
        <taxon>Beloniformes</taxon>
        <taxon>Adrianichthyidae</taxon>
        <taxon>Oryziinae</taxon>
        <taxon>Oryzias</taxon>
    </lineage>
</organism>
<dbReference type="InParanoid" id="A0A3B3I952"/>
<reference evidence="1" key="2">
    <citation type="submission" date="2025-08" db="UniProtKB">
        <authorList>
            <consortium name="Ensembl"/>
        </authorList>
    </citation>
    <scope>IDENTIFICATION</scope>
    <source>
        <strain evidence="1">Hd-rR</strain>
    </source>
</reference>
<reference evidence="1" key="3">
    <citation type="submission" date="2025-09" db="UniProtKB">
        <authorList>
            <consortium name="Ensembl"/>
        </authorList>
    </citation>
    <scope>IDENTIFICATION</scope>
    <source>
        <strain evidence="1">Hd-rR</strain>
    </source>
</reference>
<accession>A0A3B3I952</accession>
<dbReference type="Ensembl" id="ENSORLT00000044460.1">
    <property type="protein sequence ID" value="ENSORLP00000040342.1"/>
    <property type="gene ID" value="ENSORLG00000026657.1"/>
</dbReference>
<name>A0A3B3I952_ORYLA</name>